<evidence type="ECO:0000313" key="3">
    <source>
        <dbReference type="EMBL" id="GFS38062.1"/>
    </source>
</evidence>
<reference evidence="4" key="1">
    <citation type="submission" date="2019-07" db="EMBL/GenBank/DDBJ databases">
        <title>De Novo Assembly of kiwifruit Actinidia rufa.</title>
        <authorList>
            <person name="Sugita-Konishi S."/>
            <person name="Sato K."/>
            <person name="Mori E."/>
            <person name="Abe Y."/>
            <person name="Kisaki G."/>
            <person name="Hamano K."/>
            <person name="Suezawa K."/>
            <person name="Otani M."/>
            <person name="Fukuda T."/>
            <person name="Manabe T."/>
            <person name="Gomi K."/>
            <person name="Tabuchi M."/>
            <person name="Akimitsu K."/>
            <person name="Kataoka I."/>
        </authorList>
    </citation>
    <scope>NUCLEOTIDE SEQUENCE [LARGE SCALE GENOMIC DNA]</scope>
    <source>
        <strain evidence="4">cv. Fuchu</strain>
    </source>
</reference>
<sequence length="119" mass="13070">MLCAPSNPQRLHFSAPVSLSLATFSIYRPQSREDELMAELIRASILDHGASICDFFAAAAAFSDRAAPNGLGTLFGLVQLILYAIFYKSTERQRMERQGKGEIGLGGKYKSISRLAQQD</sequence>
<comment type="caution">
    <text evidence="3">The sequence shown here is derived from an EMBL/GenBank/DDBJ whole genome shotgun (WGS) entry which is preliminary data.</text>
</comment>
<keyword evidence="2" id="KW-0472">Membrane</keyword>
<evidence type="ECO:0000256" key="1">
    <source>
        <dbReference type="SAM" id="MobiDB-lite"/>
    </source>
</evidence>
<feature type="transmembrane region" description="Helical" evidence="2">
    <location>
        <begin position="70"/>
        <end position="87"/>
    </location>
</feature>
<evidence type="ECO:0000313" key="4">
    <source>
        <dbReference type="Proteomes" id="UP000585474"/>
    </source>
</evidence>
<evidence type="ECO:0000256" key="2">
    <source>
        <dbReference type="SAM" id="Phobius"/>
    </source>
</evidence>
<accession>A0A7J0DLW4</accession>
<organism evidence="3 4">
    <name type="scientific">Actinidia rufa</name>
    <dbReference type="NCBI Taxonomy" id="165716"/>
    <lineage>
        <taxon>Eukaryota</taxon>
        <taxon>Viridiplantae</taxon>
        <taxon>Streptophyta</taxon>
        <taxon>Embryophyta</taxon>
        <taxon>Tracheophyta</taxon>
        <taxon>Spermatophyta</taxon>
        <taxon>Magnoliopsida</taxon>
        <taxon>eudicotyledons</taxon>
        <taxon>Gunneridae</taxon>
        <taxon>Pentapetalae</taxon>
        <taxon>asterids</taxon>
        <taxon>Ericales</taxon>
        <taxon>Actinidiaceae</taxon>
        <taxon>Actinidia</taxon>
    </lineage>
</organism>
<dbReference type="EMBL" id="BJWL01000300">
    <property type="protein sequence ID" value="GFS38062.1"/>
    <property type="molecule type" value="Genomic_DNA"/>
</dbReference>
<feature type="region of interest" description="Disordered" evidence="1">
    <location>
        <begin position="98"/>
        <end position="119"/>
    </location>
</feature>
<protein>
    <submittedName>
        <fullName evidence="3">Uncharacterized protein</fullName>
    </submittedName>
</protein>
<dbReference type="Proteomes" id="UP000585474">
    <property type="component" value="Unassembled WGS sequence"/>
</dbReference>
<name>A0A7J0DLW4_9ERIC</name>
<keyword evidence="2" id="KW-1133">Transmembrane helix</keyword>
<keyword evidence="4" id="KW-1185">Reference proteome</keyword>
<proteinExistence type="predicted"/>
<gene>
    <name evidence="3" type="ORF">Acr_00g0055390</name>
</gene>
<dbReference type="AlphaFoldDB" id="A0A7J0DLW4"/>
<dbReference type="OrthoDB" id="1739163at2759"/>
<keyword evidence="2" id="KW-0812">Transmembrane</keyword>